<proteinExistence type="predicted"/>
<dbReference type="Proteomes" id="UP001611548">
    <property type="component" value="Unassembled WGS sequence"/>
</dbReference>
<reference evidence="2 3" key="1">
    <citation type="submission" date="2024-10" db="EMBL/GenBank/DDBJ databases">
        <title>The Natural Products Discovery Center: Release of the First 8490 Sequenced Strains for Exploring Actinobacteria Biosynthetic Diversity.</title>
        <authorList>
            <person name="Kalkreuter E."/>
            <person name="Kautsar S.A."/>
            <person name="Yang D."/>
            <person name="Bader C.D."/>
            <person name="Teijaro C.N."/>
            <person name="Fluegel L."/>
            <person name="Davis C.M."/>
            <person name="Simpson J.R."/>
            <person name="Lauterbach L."/>
            <person name="Steele A.D."/>
            <person name="Gui C."/>
            <person name="Meng S."/>
            <person name="Li G."/>
            <person name="Viehrig K."/>
            <person name="Ye F."/>
            <person name="Su P."/>
            <person name="Kiefer A.F."/>
            <person name="Nichols A."/>
            <person name="Cepeda A.J."/>
            <person name="Yan W."/>
            <person name="Fan B."/>
            <person name="Jiang Y."/>
            <person name="Adhikari A."/>
            <person name="Zheng C.-J."/>
            <person name="Schuster L."/>
            <person name="Cowan T.M."/>
            <person name="Smanski M.J."/>
            <person name="Chevrette M.G."/>
            <person name="De Carvalho L.P.S."/>
            <person name="Shen B."/>
        </authorList>
    </citation>
    <scope>NUCLEOTIDE SEQUENCE [LARGE SCALE GENOMIC DNA]</scope>
    <source>
        <strain evidence="2 3">NPDC020327</strain>
    </source>
</reference>
<evidence type="ECO:0000313" key="2">
    <source>
        <dbReference type="EMBL" id="MFI1963135.1"/>
    </source>
</evidence>
<comment type="caution">
    <text evidence="2">The sequence shown here is derived from an EMBL/GenBank/DDBJ whole genome shotgun (WGS) entry which is preliminary data.</text>
</comment>
<evidence type="ECO:0000256" key="1">
    <source>
        <dbReference type="SAM" id="SignalP"/>
    </source>
</evidence>
<protein>
    <submittedName>
        <fullName evidence="2">Uncharacterized protein</fullName>
    </submittedName>
</protein>
<gene>
    <name evidence="2" type="ORF">ACH429_03180</name>
</gene>
<accession>A0ABW7UN24</accession>
<keyword evidence="3" id="KW-1185">Reference proteome</keyword>
<dbReference type="EMBL" id="JBIRWE010000001">
    <property type="protein sequence ID" value="MFI1963135.1"/>
    <property type="molecule type" value="Genomic_DNA"/>
</dbReference>
<organism evidence="2 3">
    <name type="scientific">Streptomyces pathocidini</name>
    <dbReference type="NCBI Taxonomy" id="1650571"/>
    <lineage>
        <taxon>Bacteria</taxon>
        <taxon>Bacillati</taxon>
        <taxon>Actinomycetota</taxon>
        <taxon>Actinomycetes</taxon>
        <taxon>Kitasatosporales</taxon>
        <taxon>Streptomycetaceae</taxon>
        <taxon>Streptomyces</taxon>
    </lineage>
</organism>
<feature type="signal peptide" evidence="1">
    <location>
        <begin position="1"/>
        <end position="32"/>
    </location>
</feature>
<sequence>MTLRILRRLAVGAAALMAALVPTLVNAPAAHAASFQVFTNERYTNRPHLEQYGATKATVVYDAFHYTCSASGCLSNGGPLPTQAVYEAKVKEYIGSSQFGGGATAPVVLDFEDIELTQVPTGTAATNAFNLWRQLLQWTHNAAPQAPVCNYGYDWLTQNQSLIEDLHTDPNGLDCFAPRAYFYAGQSLADWDEDFNAAIDRDEAMAPDHEIYPYVSPTAFNGGGFVSGSAWSHMFAQVKAQADGVVIWEPDATDASACAWVSQNSYEMGIVTGTSSSGPLKATVSPPSGNCTVQRGAQTAIPVTITNTSGSTTAATSMQTISGLPAGVHGYSTTWQYWNVPSLAPGASWTTMLYLQIDSTEDPSTLLFHIKTGISDTRWAAVVL</sequence>
<keyword evidence="1" id="KW-0732">Signal</keyword>
<dbReference type="RefSeq" id="WP_055471640.1">
    <property type="nucleotide sequence ID" value="NZ_JBIRWE010000001.1"/>
</dbReference>
<evidence type="ECO:0000313" key="3">
    <source>
        <dbReference type="Proteomes" id="UP001611548"/>
    </source>
</evidence>
<name>A0ABW7UN24_9ACTN</name>
<feature type="chain" id="PRO_5047345905" evidence="1">
    <location>
        <begin position="33"/>
        <end position="384"/>
    </location>
</feature>